<name>A0ABD1W7S4_9LAMI</name>
<protein>
    <recommendedName>
        <fullName evidence="4">Thioredoxin domain-containing protein</fullName>
    </recommendedName>
</protein>
<evidence type="ECO:0000313" key="3">
    <source>
        <dbReference type="Proteomes" id="UP001604277"/>
    </source>
</evidence>
<feature type="region of interest" description="Disordered" evidence="1">
    <location>
        <begin position="62"/>
        <end position="102"/>
    </location>
</feature>
<dbReference type="AlphaFoldDB" id="A0ABD1W7S4"/>
<organism evidence="2 3">
    <name type="scientific">Forsythia ovata</name>
    <dbReference type="NCBI Taxonomy" id="205694"/>
    <lineage>
        <taxon>Eukaryota</taxon>
        <taxon>Viridiplantae</taxon>
        <taxon>Streptophyta</taxon>
        <taxon>Embryophyta</taxon>
        <taxon>Tracheophyta</taxon>
        <taxon>Spermatophyta</taxon>
        <taxon>Magnoliopsida</taxon>
        <taxon>eudicotyledons</taxon>
        <taxon>Gunneridae</taxon>
        <taxon>Pentapetalae</taxon>
        <taxon>asterids</taxon>
        <taxon>lamiids</taxon>
        <taxon>Lamiales</taxon>
        <taxon>Oleaceae</taxon>
        <taxon>Forsythieae</taxon>
        <taxon>Forsythia</taxon>
    </lineage>
</organism>
<comment type="caution">
    <text evidence="2">The sequence shown here is derived from an EMBL/GenBank/DDBJ whole genome shotgun (WGS) entry which is preliminary data.</text>
</comment>
<accession>A0ABD1W7S4</accession>
<evidence type="ECO:0008006" key="4">
    <source>
        <dbReference type="Google" id="ProtNLM"/>
    </source>
</evidence>
<keyword evidence="3" id="KW-1185">Reference proteome</keyword>
<reference evidence="3" key="1">
    <citation type="submission" date="2024-07" db="EMBL/GenBank/DDBJ databases">
        <title>Two chromosome-level genome assemblies of Korean endemic species Abeliophyllum distichum and Forsythia ovata (Oleaceae).</title>
        <authorList>
            <person name="Jang H."/>
        </authorList>
    </citation>
    <scope>NUCLEOTIDE SEQUENCE [LARGE SCALE GENOMIC DNA]</scope>
</reference>
<sequence length="102" mass="11349">MKVTLEVSSVNQITKKLVMLSENDDSQNQSAIGTDPEIMAAFRFKHIPTFNLVEDQGESSVVAQPPSHEVQDARKKVAEGTDETLVQKRKAPEVREELLKDA</sequence>
<proteinExistence type="predicted"/>
<feature type="compositionally biased region" description="Basic and acidic residues" evidence="1">
    <location>
        <begin position="69"/>
        <end position="79"/>
    </location>
</feature>
<evidence type="ECO:0000313" key="2">
    <source>
        <dbReference type="EMBL" id="KAL2544898.1"/>
    </source>
</evidence>
<dbReference type="Proteomes" id="UP001604277">
    <property type="component" value="Unassembled WGS sequence"/>
</dbReference>
<feature type="compositionally biased region" description="Basic and acidic residues" evidence="1">
    <location>
        <begin position="90"/>
        <end position="102"/>
    </location>
</feature>
<gene>
    <name evidence="2" type="ORF">Fot_14131</name>
</gene>
<evidence type="ECO:0000256" key="1">
    <source>
        <dbReference type="SAM" id="MobiDB-lite"/>
    </source>
</evidence>
<dbReference type="EMBL" id="JBFOLJ010000004">
    <property type="protein sequence ID" value="KAL2544898.1"/>
    <property type="molecule type" value="Genomic_DNA"/>
</dbReference>